<dbReference type="InterPro" id="IPR001375">
    <property type="entry name" value="Peptidase_S9_cat"/>
</dbReference>
<dbReference type="GO" id="GO:0006508">
    <property type="term" value="P:proteolysis"/>
    <property type="evidence" value="ECO:0007669"/>
    <property type="project" value="InterPro"/>
</dbReference>
<dbReference type="GO" id="GO:0004252">
    <property type="term" value="F:serine-type endopeptidase activity"/>
    <property type="evidence" value="ECO:0007669"/>
    <property type="project" value="TreeGrafter"/>
</dbReference>
<keyword evidence="1" id="KW-0378">Hydrolase</keyword>
<organism evidence="4 5">
    <name type="scientific">Pseudoduganella namucuonensis</name>
    <dbReference type="NCBI Taxonomy" id="1035707"/>
    <lineage>
        <taxon>Bacteria</taxon>
        <taxon>Pseudomonadati</taxon>
        <taxon>Pseudomonadota</taxon>
        <taxon>Betaproteobacteria</taxon>
        <taxon>Burkholderiales</taxon>
        <taxon>Oxalobacteraceae</taxon>
        <taxon>Telluria group</taxon>
        <taxon>Pseudoduganella</taxon>
    </lineage>
</organism>
<evidence type="ECO:0000256" key="2">
    <source>
        <dbReference type="SAM" id="SignalP"/>
    </source>
</evidence>
<name>A0A1I7KJZ4_9BURK</name>
<dbReference type="SUPFAM" id="SSF53474">
    <property type="entry name" value="alpha/beta-Hydrolases"/>
    <property type="match status" value="1"/>
</dbReference>
<reference evidence="5" key="1">
    <citation type="submission" date="2016-10" db="EMBL/GenBank/DDBJ databases">
        <authorList>
            <person name="Varghese N."/>
            <person name="Submissions S."/>
        </authorList>
    </citation>
    <scope>NUCLEOTIDE SEQUENCE [LARGE SCALE GENOMIC DNA]</scope>
    <source>
        <strain evidence="5">CGMCC 1.11014</strain>
    </source>
</reference>
<feature type="domain" description="Peptidase S9 prolyl oligopeptidase catalytic" evidence="3">
    <location>
        <begin position="447"/>
        <end position="662"/>
    </location>
</feature>
<feature type="chain" id="PRO_5011711466" evidence="2">
    <location>
        <begin position="25"/>
        <end position="678"/>
    </location>
</feature>
<evidence type="ECO:0000313" key="4">
    <source>
        <dbReference type="EMBL" id="SFU97706.1"/>
    </source>
</evidence>
<dbReference type="Proteomes" id="UP000199391">
    <property type="component" value="Unassembled WGS sequence"/>
</dbReference>
<sequence>MNTKLSRPVAAAMLALAALVPAAAQTRAALPPIEDFFGNPEFSAAQLSPSGRYLAAKLANKNGRERLAVVDLASNSVKSVANFSDADVGNFNWISDERLLFDTTDKQLGQGDLRYGPGLYAVNRDGEGFRQLANRSNHFVQTLSAARMLPWHTFMLRQRGAQDSEFAYVSSAKFSGPNEVDYVDLLRLNTKTGHHSTVNRPGDTRGWLLDERGEPRLVTTVEKDQLSIQYRDPETKAWRKLATFNAYTGGKGAFSPLAMGADGTLYVTTHAYKDKAAVHTLDLATGRISEKPLIELEGYDFRGSLIMGNGRLLGVRYTTDGEGTLWFDEGMKAVQAEIDARLSGTINLVSLPARPETPYLLVESYSDVQPRVFMLYDRDKKTLNKVGDSRPQIKPDQMGKQDLVRYDARDGLKIPAWLTLPRGGGGKLPLVVLVHGGPYLRGGHWGWDAEAQFLASRGYAVLEPEFRGSTGFGQAHYRAGWKQWGLKMQDDIADGAKWAIAQGIADPNRVCIAGASYGGYATLMGLVNDPGLYKCGVNWVGVTDIKLMYTGHWTFQSDLPEGWKQYGMPTLVGDLEQDAAQLKATSPLEQAARITQPLLLAYGGADKRVPLYHGTKFRDAVKATNKNVEWVQYDEEGHGWALPRNRVDFWSRVERFLDRNIGPAAAPRADAPANAGQP</sequence>
<dbReference type="PANTHER" id="PTHR42776:SF27">
    <property type="entry name" value="DIPEPTIDYL PEPTIDASE FAMILY MEMBER 6"/>
    <property type="match status" value="1"/>
</dbReference>
<dbReference type="Pfam" id="PF00326">
    <property type="entry name" value="Peptidase_S9"/>
    <property type="match status" value="1"/>
</dbReference>
<evidence type="ECO:0000259" key="3">
    <source>
        <dbReference type="Pfam" id="PF00326"/>
    </source>
</evidence>
<evidence type="ECO:0000313" key="5">
    <source>
        <dbReference type="Proteomes" id="UP000199391"/>
    </source>
</evidence>
<evidence type="ECO:0000256" key="1">
    <source>
        <dbReference type="ARBA" id="ARBA00022801"/>
    </source>
</evidence>
<dbReference type="Gene3D" id="3.40.50.1820">
    <property type="entry name" value="alpha/beta hydrolase"/>
    <property type="match status" value="1"/>
</dbReference>
<protein>
    <submittedName>
        <fullName evidence="4">Dipeptidyl aminopeptidase/acylaminoacyl peptidase</fullName>
    </submittedName>
</protein>
<dbReference type="InterPro" id="IPR029058">
    <property type="entry name" value="AB_hydrolase_fold"/>
</dbReference>
<accession>A0A1I7KJZ4</accession>
<dbReference type="SUPFAM" id="SSF82171">
    <property type="entry name" value="DPP6 N-terminal domain-like"/>
    <property type="match status" value="1"/>
</dbReference>
<gene>
    <name evidence="4" type="ORF">SAMN05216552_101775</name>
</gene>
<keyword evidence="4" id="KW-0031">Aminopeptidase</keyword>
<dbReference type="EMBL" id="FPBO01000017">
    <property type="protein sequence ID" value="SFU97706.1"/>
    <property type="molecule type" value="Genomic_DNA"/>
</dbReference>
<proteinExistence type="predicted"/>
<dbReference type="STRING" id="1035707.SAMN05216552_101775"/>
<feature type="signal peptide" evidence="2">
    <location>
        <begin position="1"/>
        <end position="24"/>
    </location>
</feature>
<dbReference type="InterPro" id="IPR011042">
    <property type="entry name" value="6-blade_b-propeller_TolB-like"/>
</dbReference>
<dbReference type="PANTHER" id="PTHR42776">
    <property type="entry name" value="SERINE PEPTIDASE S9 FAMILY MEMBER"/>
    <property type="match status" value="1"/>
</dbReference>
<keyword evidence="4" id="KW-0645">Protease</keyword>
<dbReference type="GO" id="GO:0004177">
    <property type="term" value="F:aminopeptidase activity"/>
    <property type="evidence" value="ECO:0007669"/>
    <property type="project" value="UniProtKB-KW"/>
</dbReference>
<dbReference type="AlphaFoldDB" id="A0A1I7KJZ4"/>
<dbReference type="Gene3D" id="2.120.10.30">
    <property type="entry name" value="TolB, C-terminal domain"/>
    <property type="match status" value="1"/>
</dbReference>
<keyword evidence="5" id="KW-1185">Reference proteome</keyword>
<keyword evidence="2" id="KW-0732">Signal</keyword>
<dbReference type="RefSeq" id="WP_307665914.1">
    <property type="nucleotide sequence ID" value="NZ_FPBO01000017.1"/>
</dbReference>